<dbReference type="OrthoDB" id="1740265at2759"/>
<keyword evidence="5" id="KW-0378">Hydrolase</keyword>
<evidence type="ECO:0000256" key="7">
    <source>
        <dbReference type="ARBA" id="ARBA00023295"/>
    </source>
</evidence>
<dbReference type="PANTHER" id="PTHR10357:SF233">
    <property type="entry name" value="MALTASE A1"/>
    <property type="match status" value="1"/>
</dbReference>
<dbReference type="GeneID" id="118457028"/>
<protein>
    <recommendedName>
        <fullName evidence="3">alpha-glucosidase</fullName>
        <ecNumber evidence="3">3.2.1.20</ecNumber>
    </recommendedName>
</protein>
<name>A0A182G0E9_ANOAL</name>
<dbReference type="VEuPathDB" id="VectorBase:AALB015728"/>
<reference evidence="9" key="2">
    <citation type="submission" date="2022-08" db="UniProtKB">
        <authorList>
            <consortium name="EnsemblMetazoa"/>
        </authorList>
    </citation>
    <scope>IDENTIFICATION</scope>
    <source>
        <strain evidence="9">STECLA/ALBI9_A</strain>
    </source>
</reference>
<comment type="similarity">
    <text evidence="2">Belongs to the glycosyl hydrolase 13 family.</text>
</comment>
<evidence type="ECO:0000256" key="4">
    <source>
        <dbReference type="ARBA" id="ARBA00022729"/>
    </source>
</evidence>
<dbReference type="GO" id="GO:0004558">
    <property type="term" value="F:alpha-1,4-glucosidase activity"/>
    <property type="evidence" value="ECO:0007669"/>
    <property type="project" value="UniProtKB-EC"/>
</dbReference>
<dbReference type="RefSeq" id="XP_035774155.1">
    <property type="nucleotide sequence ID" value="XM_035918262.1"/>
</dbReference>
<evidence type="ECO:0000256" key="5">
    <source>
        <dbReference type="ARBA" id="ARBA00022801"/>
    </source>
</evidence>
<dbReference type="InterPro" id="IPR017853">
    <property type="entry name" value="GH"/>
</dbReference>
<sequence>MVRASLFIVLWLAFAAGAQKDAGKAVKAKKFDWWERGNFYQIYPRSFKDSDGDGIGDLKGITDTIDYLKYIGIDGVWLSPIFKSPMNDFGYDISDFYTIQEEYGTMEDFEELAAKCRSIGLKLILDFVPNHSSDEHEFFQKSEASVEPYKDYYIWHSGILDANGTRVPPSNWISVFRGSAWQWSEKRQQYYLHQFQKKQPDLNYRNPAVVEEMKNVMRFWLNKGIAGFRIDALPYLFESDEIDGRYRDEPESGLVRNDPENPAYLEHTETKDQPETYDMVHQWRQVVDEYTVRDNFTRIILTEAYTSLANTTRFYGTRAAPGAQIPFNFQLISYLTKQSTGEDFAELVQSWLTAMPKGSIANWVLGNHDNSRIASRLGVARADLYNIALQTLPGIAVTYYGEEIAMVDQWISWKDTIDPAACNADEATYTLYSRDPVRTPFQWSNATNAGFSNATKTWLPVADGYKELNVERQLLAPRSHLKTFIQLTHYRKRRLLAEGDFELHVVDRELVLYRRKVARVGEAVIALNFSDQPVRGLQLSKVFSGIRKGGMKVIASSLEVPVATGETVDPEKLVLPANSGIVLQRIVGPNLIVA</sequence>
<dbReference type="Gene3D" id="3.90.400.10">
    <property type="entry name" value="Oligo-1,6-glucosidase, Domain 2"/>
    <property type="match status" value="1"/>
</dbReference>
<dbReference type="EnsemblMetazoa" id="AALB015728-RA">
    <property type="protein sequence ID" value="AALB015728-PA"/>
    <property type="gene ID" value="AALB015728"/>
</dbReference>
<reference evidence="9 10" key="1">
    <citation type="journal article" date="2017" name="G3 (Bethesda)">
        <title>The Physical Genome Mapping of Anopheles albimanus Corrected Scaffold Misassemblies and Identified Interarm Rearrangements in Genus Anopheles.</title>
        <authorList>
            <person name="Artemov G.N."/>
            <person name="Peery A.N."/>
            <person name="Jiang X."/>
            <person name="Tu Z."/>
            <person name="Stegniy V.N."/>
            <person name="Sharakhova M.V."/>
            <person name="Sharakhov I.V."/>
        </authorList>
    </citation>
    <scope>NUCLEOTIDE SEQUENCE [LARGE SCALE GENOMIC DNA]</scope>
    <source>
        <strain evidence="9 10">ALBI9_A</strain>
    </source>
</reference>
<dbReference type="VEuPathDB" id="VectorBase:AALB20_033482"/>
<dbReference type="InterPro" id="IPR006047">
    <property type="entry name" value="GH13_cat_dom"/>
</dbReference>
<dbReference type="InterPro" id="IPR045857">
    <property type="entry name" value="O16G_dom_2"/>
</dbReference>
<keyword evidence="6" id="KW-0325">Glycoprotein</keyword>
<proteinExistence type="inferred from homology"/>
<evidence type="ECO:0000256" key="2">
    <source>
        <dbReference type="ARBA" id="ARBA00008061"/>
    </source>
</evidence>
<dbReference type="AlphaFoldDB" id="A0A182G0E9"/>
<keyword evidence="7" id="KW-0326">Glycosidase</keyword>
<dbReference type="EC" id="3.2.1.20" evidence="3"/>
<evidence type="ECO:0000313" key="10">
    <source>
        <dbReference type="Proteomes" id="UP000069272"/>
    </source>
</evidence>
<dbReference type="Gene3D" id="3.20.20.80">
    <property type="entry name" value="Glycosidases"/>
    <property type="match status" value="1"/>
</dbReference>
<comment type="catalytic activity">
    <reaction evidence="1">
        <text>Hydrolysis of terminal, non-reducing (1-&gt;4)-linked alpha-D-glucose residues with release of alpha-D-glucose.</text>
        <dbReference type="EC" id="3.2.1.20"/>
    </reaction>
</comment>
<evidence type="ECO:0000313" key="9">
    <source>
        <dbReference type="EnsemblMetazoa" id="AALB015728-PA"/>
    </source>
</evidence>
<organism evidence="9 10">
    <name type="scientific">Anopheles albimanus</name>
    <name type="common">New world malaria mosquito</name>
    <dbReference type="NCBI Taxonomy" id="7167"/>
    <lineage>
        <taxon>Eukaryota</taxon>
        <taxon>Metazoa</taxon>
        <taxon>Ecdysozoa</taxon>
        <taxon>Arthropoda</taxon>
        <taxon>Hexapoda</taxon>
        <taxon>Insecta</taxon>
        <taxon>Pterygota</taxon>
        <taxon>Neoptera</taxon>
        <taxon>Endopterygota</taxon>
        <taxon>Diptera</taxon>
        <taxon>Nematocera</taxon>
        <taxon>Culicoidea</taxon>
        <taxon>Culicidae</taxon>
        <taxon>Anophelinae</taxon>
        <taxon>Anopheles</taxon>
    </lineage>
</organism>
<dbReference type="FunFam" id="3.90.400.10:FF:000001">
    <property type="entry name" value="Maltase A3, isoform A"/>
    <property type="match status" value="1"/>
</dbReference>
<dbReference type="KEGG" id="aali:118457028"/>
<evidence type="ECO:0000256" key="3">
    <source>
        <dbReference type="ARBA" id="ARBA00012741"/>
    </source>
</evidence>
<dbReference type="CDD" id="cd11328">
    <property type="entry name" value="AmyAc_maltase"/>
    <property type="match status" value="1"/>
</dbReference>
<dbReference type="Proteomes" id="UP000069272">
    <property type="component" value="Chromosome 2R"/>
</dbReference>
<dbReference type="Pfam" id="PF00128">
    <property type="entry name" value="Alpha-amylase"/>
    <property type="match status" value="1"/>
</dbReference>
<dbReference type="SUPFAM" id="SSF51445">
    <property type="entry name" value="(Trans)glycosidases"/>
    <property type="match status" value="1"/>
</dbReference>
<dbReference type="STRING" id="7167.A0A182G0E9"/>
<dbReference type="PANTHER" id="PTHR10357">
    <property type="entry name" value="ALPHA-AMYLASE FAMILY MEMBER"/>
    <property type="match status" value="1"/>
</dbReference>
<keyword evidence="4" id="KW-0732">Signal</keyword>
<accession>A0A182G0E9</accession>
<evidence type="ECO:0000256" key="1">
    <source>
        <dbReference type="ARBA" id="ARBA00001657"/>
    </source>
</evidence>
<keyword evidence="10" id="KW-1185">Reference proteome</keyword>
<evidence type="ECO:0000259" key="8">
    <source>
        <dbReference type="SMART" id="SM00642"/>
    </source>
</evidence>
<evidence type="ECO:0000256" key="6">
    <source>
        <dbReference type="ARBA" id="ARBA00023180"/>
    </source>
</evidence>
<dbReference type="GO" id="GO:0005975">
    <property type="term" value="P:carbohydrate metabolic process"/>
    <property type="evidence" value="ECO:0007669"/>
    <property type="project" value="InterPro"/>
</dbReference>
<dbReference type="SMART" id="SM00642">
    <property type="entry name" value="Aamy"/>
    <property type="match status" value="1"/>
</dbReference>
<feature type="domain" description="Glycosyl hydrolase family 13 catalytic" evidence="8">
    <location>
        <begin position="41"/>
        <end position="438"/>
    </location>
</feature>